<dbReference type="Gene3D" id="1.20.1270.10">
    <property type="match status" value="1"/>
</dbReference>
<dbReference type="InterPro" id="IPR013126">
    <property type="entry name" value="Hsp_70_fam"/>
</dbReference>
<keyword evidence="2" id="KW-0067">ATP-binding</keyword>
<evidence type="ECO:0008006" key="5">
    <source>
        <dbReference type="Google" id="ProtNLM"/>
    </source>
</evidence>
<keyword evidence="1" id="KW-0547">Nucleotide-binding</keyword>
<dbReference type="Proteomes" id="UP000229703">
    <property type="component" value="Unassembled WGS sequence"/>
</dbReference>
<proteinExistence type="predicted"/>
<comment type="caution">
    <text evidence="3">The sequence shown here is derived from an EMBL/GenBank/DDBJ whole genome shotgun (WGS) entry which is preliminary data.</text>
</comment>
<feature type="non-terminal residue" evidence="3">
    <location>
        <position position="93"/>
    </location>
</feature>
<accession>A0A2M7M426</accession>
<evidence type="ECO:0000313" key="4">
    <source>
        <dbReference type="Proteomes" id="UP000229703"/>
    </source>
</evidence>
<dbReference type="EMBL" id="PFJK01000112">
    <property type="protein sequence ID" value="PIX77448.1"/>
    <property type="molecule type" value="Genomic_DNA"/>
</dbReference>
<evidence type="ECO:0000313" key="3">
    <source>
        <dbReference type="EMBL" id="PIX77448.1"/>
    </source>
</evidence>
<dbReference type="GO" id="GO:0140662">
    <property type="term" value="F:ATP-dependent protein folding chaperone"/>
    <property type="evidence" value="ECO:0007669"/>
    <property type="project" value="InterPro"/>
</dbReference>
<name>A0A2M7M426_9BACT</name>
<evidence type="ECO:0000256" key="1">
    <source>
        <dbReference type="ARBA" id="ARBA00022741"/>
    </source>
</evidence>
<reference evidence="4" key="1">
    <citation type="submission" date="2017-09" db="EMBL/GenBank/DDBJ databases">
        <title>Depth-based differentiation of microbial function through sediment-hosted aquifers and enrichment of novel symbionts in the deep terrestrial subsurface.</title>
        <authorList>
            <person name="Probst A.J."/>
            <person name="Ladd B."/>
            <person name="Jarett J.K."/>
            <person name="Geller-Mcgrath D.E."/>
            <person name="Sieber C.M.K."/>
            <person name="Emerson J.B."/>
            <person name="Anantharaman K."/>
            <person name="Thomas B.C."/>
            <person name="Malmstrom R."/>
            <person name="Stieglmeier M."/>
            <person name="Klingl A."/>
            <person name="Woyke T."/>
            <person name="Ryan C.M."/>
            <person name="Banfield J.F."/>
        </authorList>
    </citation>
    <scope>NUCLEOTIDE SEQUENCE [LARGE SCALE GENOMIC DNA]</scope>
</reference>
<protein>
    <recommendedName>
        <fullName evidence="5">Molecular chaperone DnaK</fullName>
    </recommendedName>
</protein>
<evidence type="ECO:0000256" key="2">
    <source>
        <dbReference type="ARBA" id="ARBA00022840"/>
    </source>
</evidence>
<gene>
    <name evidence="3" type="ORF">COZ37_02620</name>
</gene>
<dbReference type="SUPFAM" id="SSF100934">
    <property type="entry name" value="Heat shock protein 70kD (HSP70), C-terminal subdomain"/>
    <property type="match status" value="1"/>
</dbReference>
<dbReference type="AlphaFoldDB" id="A0A2M7M426"/>
<dbReference type="GO" id="GO:0005524">
    <property type="term" value="F:ATP binding"/>
    <property type="evidence" value="ECO:0007669"/>
    <property type="project" value="UniProtKB-KW"/>
</dbReference>
<dbReference type="InterPro" id="IPR029048">
    <property type="entry name" value="HSP70_C_sf"/>
</dbReference>
<organism evidence="3 4">
    <name type="scientific">bacterium (Candidatus Ratteibacteria) CG_4_10_14_3_um_filter_41_18</name>
    <dbReference type="NCBI Taxonomy" id="2014287"/>
    <lineage>
        <taxon>Bacteria</taxon>
        <taxon>Candidatus Ratteibacteria</taxon>
    </lineage>
</organism>
<sequence length="93" mass="10550">MVSSGGSYKWPYGGSINVTRDNQADTLIYTTEKSLKDYGDKISDTDKKNIEDKISQLKKDLETKDKEKIKKSMDELSTASHKLAEVLYQEAQK</sequence>
<dbReference type="Pfam" id="PF00012">
    <property type="entry name" value="HSP70"/>
    <property type="match status" value="1"/>
</dbReference>